<dbReference type="EMBL" id="WHLY01000002">
    <property type="protein sequence ID" value="MPR32210.1"/>
    <property type="molecule type" value="Genomic_DNA"/>
</dbReference>
<feature type="transmembrane region" description="Helical" evidence="6">
    <location>
        <begin position="204"/>
        <end position="224"/>
    </location>
</feature>
<keyword evidence="9" id="KW-1185">Reference proteome</keyword>
<keyword evidence="3 6" id="KW-0812">Transmembrane</keyword>
<sequence length="315" mass="33358">MALISLPGFRSRLSGTGLETPQRTKLILNLLSVYILWGSTYLFIHFMTEHMPPMYMAGCRLLTAGLILYPFARMTGSARPSRQEWLSAGLIGILLLTVANGGMTVALQYVPTGVAALLAGMLPLFIMMLNWLTFSKARPTRLAMAGLLVGMVGIGLLVKPGGFEATSSESWLGIAIITLGNISWALGTLLSGRLKLPTQIVSSAVQMLVGGGVLLVVSLLVEPVTLLSISHAPTKAIGALIYLIVFGSLIGFSSFAWLARNAPPQLLSTYAYVNPVVAMLLGWAFAGEVLTSQSLLSATIIVAGVVLISIGKKKG</sequence>
<dbReference type="InterPro" id="IPR037185">
    <property type="entry name" value="EmrE-like"/>
</dbReference>
<feature type="transmembrane region" description="Helical" evidence="6">
    <location>
        <begin position="54"/>
        <end position="72"/>
    </location>
</feature>
<organism evidence="8 9">
    <name type="scientific">Salmonirosea aquatica</name>
    <dbReference type="NCBI Taxonomy" id="2654236"/>
    <lineage>
        <taxon>Bacteria</taxon>
        <taxon>Pseudomonadati</taxon>
        <taxon>Bacteroidota</taxon>
        <taxon>Cytophagia</taxon>
        <taxon>Cytophagales</taxon>
        <taxon>Spirosomataceae</taxon>
        <taxon>Salmonirosea</taxon>
    </lineage>
</organism>
<keyword evidence="5 6" id="KW-0472">Membrane</keyword>
<reference evidence="8 9" key="1">
    <citation type="submission" date="2019-10" db="EMBL/GenBank/DDBJ databases">
        <title>Draft Genome Sequence of Cytophagaceae sp. SJW1-29.</title>
        <authorList>
            <person name="Choi A."/>
        </authorList>
    </citation>
    <scope>NUCLEOTIDE SEQUENCE [LARGE SCALE GENOMIC DNA]</scope>
    <source>
        <strain evidence="8 9">SJW1-29</strain>
    </source>
</reference>
<dbReference type="Proteomes" id="UP000479293">
    <property type="component" value="Unassembled WGS sequence"/>
</dbReference>
<gene>
    <name evidence="8" type="ORF">GBK04_02320</name>
</gene>
<dbReference type="InterPro" id="IPR000620">
    <property type="entry name" value="EamA_dom"/>
</dbReference>
<name>A0A7C9FB48_9BACT</name>
<comment type="subcellular location">
    <subcellularLocation>
        <location evidence="1">Membrane</location>
        <topology evidence="1">Multi-pass membrane protein</topology>
    </subcellularLocation>
</comment>
<feature type="domain" description="EamA" evidence="7">
    <location>
        <begin position="172"/>
        <end position="309"/>
    </location>
</feature>
<feature type="transmembrane region" description="Helical" evidence="6">
    <location>
        <begin position="266"/>
        <end position="286"/>
    </location>
</feature>
<dbReference type="PANTHER" id="PTHR32322">
    <property type="entry name" value="INNER MEMBRANE TRANSPORTER"/>
    <property type="match status" value="1"/>
</dbReference>
<evidence type="ECO:0000313" key="9">
    <source>
        <dbReference type="Proteomes" id="UP000479293"/>
    </source>
</evidence>
<evidence type="ECO:0000256" key="4">
    <source>
        <dbReference type="ARBA" id="ARBA00022989"/>
    </source>
</evidence>
<feature type="transmembrane region" description="Helical" evidence="6">
    <location>
        <begin position="292"/>
        <end position="310"/>
    </location>
</feature>
<feature type="transmembrane region" description="Helical" evidence="6">
    <location>
        <begin position="113"/>
        <end position="134"/>
    </location>
</feature>
<evidence type="ECO:0000256" key="1">
    <source>
        <dbReference type="ARBA" id="ARBA00004141"/>
    </source>
</evidence>
<evidence type="ECO:0000256" key="2">
    <source>
        <dbReference type="ARBA" id="ARBA00007362"/>
    </source>
</evidence>
<dbReference type="GO" id="GO:0016020">
    <property type="term" value="C:membrane"/>
    <property type="evidence" value="ECO:0007669"/>
    <property type="project" value="UniProtKB-SubCell"/>
</dbReference>
<proteinExistence type="inferred from homology"/>
<dbReference type="RefSeq" id="WP_152756498.1">
    <property type="nucleotide sequence ID" value="NZ_WHLY01000002.1"/>
</dbReference>
<dbReference type="InterPro" id="IPR050638">
    <property type="entry name" value="AA-Vitamin_Transporters"/>
</dbReference>
<dbReference type="AlphaFoldDB" id="A0A7C9FB48"/>
<protein>
    <submittedName>
        <fullName evidence="8">EamA family transporter</fullName>
    </submittedName>
</protein>
<evidence type="ECO:0000313" key="8">
    <source>
        <dbReference type="EMBL" id="MPR32210.1"/>
    </source>
</evidence>
<feature type="transmembrane region" description="Helical" evidence="6">
    <location>
        <begin position="84"/>
        <end position="107"/>
    </location>
</feature>
<feature type="transmembrane region" description="Helical" evidence="6">
    <location>
        <begin position="26"/>
        <end position="48"/>
    </location>
</feature>
<feature type="transmembrane region" description="Helical" evidence="6">
    <location>
        <begin position="170"/>
        <end position="192"/>
    </location>
</feature>
<dbReference type="Pfam" id="PF00892">
    <property type="entry name" value="EamA"/>
    <property type="match status" value="2"/>
</dbReference>
<comment type="caution">
    <text evidence="8">The sequence shown here is derived from an EMBL/GenBank/DDBJ whole genome shotgun (WGS) entry which is preliminary data.</text>
</comment>
<dbReference type="PANTHER" id="PTHR32322:SF2">
    <property type="entry name" value="EAMA DOMAIN-CONTAINING PROTEIN"/>
    <property type="match status" value="1"/>
</dbReference>
<keyword evidence="4 6" id="KW-1133">Transmembrane helix</keyword>
<feature type="transmembrane region" description="Helical" evidence="6">
    <location>
        <begin position="236"/>
        <end position="259"/>
    </location>
</feature>
<accession>A0A7C9FB48</accession>
<dbReference type="SUPFAM" id="SSF103481">
    <property type="entry name" value="Multidrug resistance efflux transporter EmrE"/>
    <property type="match status" value="2"/>
</dbReference>
<evidence type="ECO:0000256" key="6">
    <source>
        <dbReference type="SAM" id="Phobius"/>
    </source>
</evidence>
<feature type="transmembrane region" description="Helical" evidence="6">
    <location>
        <begin position="141"/>
        <end position="158"/>
    </location>
</feature>
<comment type="similarity">
    <text evidence="2">Belongs to the EamA transporter family.</text>
</comment>
<feature type="domain" description="EamA" evidence="7">
    <location>
        <begin position="27"/>
        <end position="158"/>
    </location>
</feature>
<evidence type="ECO:0000259" key="7">
    <source>
        <dbReference type="Pfam" id="PF00892"/>
    </source>
</evidence>
<evidence type="ECO:0000256" key="5">
    <source>
        <dbReference type="ARBA" id="ARBA00023136"/>
    </source>
</evidence>
<evidence type="ECO:0000256" key="3">
    <source>
        <dbReference type="ARBA" id="ARBA00022692"/>
    </source>
</evidence>